<dbReference type="InterPro" id="IPR003313">
    <property type="entry name" value="AraC-bd"/>
</dbReference>
<reference evidence="5" key="1">
    <citation type="submission" date="2020-10" db="EMBL/GenBank/DDBJ databases">
        <authorList>
            <person name="Gilroy R."/>
        </authorList>
    </citation>
    <scope>NUCLEOTIDE SEQUENCE</scope>
    <source>
        <strain evidence="5">B3-1481</strain>
    </source>
</reference>
<reference evidence="5" key="2">
    <citation type="journal article" date="2021" name="PeerJ">
        <title>Extensive microbial diversity within the chicken gut microbiome revealed by metagenomics and culture.</title>
        <authorList>
            <person name="Gilroy R."/>
            <person name="Ravi A."/>
            <person name="Getino M."/>
            <person name="Pursley I."/>
            <person name="Horton D.L."/>
            <person name="Alikhan N.F."/>
            <person name="Baker D."/>
            <person name="Gharbi K."/>
            <person name="Hall N."/>
            <person name="Watson M."/>
            <person name="Adriaenssens E.M."/>
            <person name="Foster-Nyarko E."/>
            <person name="Jarju S."/>
            <person name="Secka A."/>
            <person name="Antonio M."/>
            <person name="Oren A."/>
            <person name="Chaudhuri R.R."/>
            <person name="La Ragione R."/>
            <person name="Hildebrand F."/>
            <person name="Pallen M.J."/>
        </authorList>
    </citation>
    <scope>NUCLEOTIDE SEQUENCE</scope>
    <source>
        <strain evidence="5">B3-1481</strain>
    </source>
</reference>
<organism evidence="5 6">
    <name type="scientific">Candidatus Cryptobacteroides avistercoris</name>
    <dbReference type="NCBI Taxonomy" id="2840758"/>
    <lineage>
        <taxon>Bacteria</taxon>
        <taxon>Pseudomonadati</taxon>
        <taxon>Bacteroidota</taxon>
        <taxon>Bacteroidia</taxon>
        <taxon>Bacteroidales</taxon>
        <taxon>Candidatus Cryptobacteroides</taxon>
    </lineage>
</organism>
<dbReference type="SUPFAM" id="SSF46689">
    <property type="entry name" value="Homeodomain-like"/>
    <property type="match status" value="1"/>
</dbReference>
<dbReference type="InterPro" id="IPR018060">
    <property type="entry name" value="HTH_AraC"/>
</dbReference>
<keyword evidence="2" id="KW-0238">DNA-binding</keyword>
<evidence type="ECO:0000313" key="6">
    <source>
        <dbReference type="Proteomes" id="UP000823769"/>
    </source>
</evidence>
<keyword evidence="3" id="KW-0804">Transcription</keyword>
<dbReference type="Pfam" id="PF02311">
    <property type="entry name" value="AraC_binding"/>
    <property type="match status" value="1"/>
</dbReference>
<dbReference type="SUPFAM" id="SSF51215">
    <property type="entry name" value="Regulatory protein AraC"/>
    <property type="match status" value="1"/>
</dbReference>
<dbReference type="SMART" id="SM00342">
    <property type="entry name" value="HTH_ARAC"/>
    <property type="match status" value="1"/>
</dbReference>
<dbReference type="GO" id="GO:0043565">
    <property type="term" value="F:sequence-specific DNA binding"/>
    <property type="evidence" value="ECO:0007669"/>
    <property type="project" value="InterPro"/>
</dbReference>
<evidence type="ECO:0000256" key="2">
    <source>
        <dbReference type="ARBA" id="ARBA00023125"/>
    </source>
</evidence>
<dbReference type="Pfam" id="PF12833">
    <property type="entry name" value="HTH_18"/>
    <property type="match status" value="1"/>
</dbReference>
<dbReference type="PROSITE" id="PS01124">
    <property type="entry name" value="HTH_ARAC_FAMILY_2"/>
    <property type="match status" value="1"/>
</dbReference>
<dbReference type="PANTHER" id="PTHR43280">
    <property type="entry name" value="ARAC-FAMILY TRANSCRIPTIONAL REGULATOR"/>
    <property type="match status" value="1"/>
</dbReference>
<evidence type="ECO:0000259" key="4">
    <source>
        <dbReference type="PROSITE" id="PS01124"/>
    </source>
</evidence>
<accession>A0A9D9IXW1</accession>
<evidence type="ECO:0000256" key="1">
    <source>
        <dbReference type="ARBA" id="ARBA00023015"/>
    </source>
</evidence>
<dbReference type="EMBL" id="JADILW010000044">
    <property type="protein sequence ID" value="MBO8480069.1"/>
    <property type="molecule type" value="Genomic_DNA"/>
</dbReference>
<dbReference type="AlphaFoldDB" id="A0A9D9IXW1"/>
<name>A0A9D9IXW1_9BACT</name>
<protein>
    <submittedName>
        <fullName evidence="5">Helix-turn-helix transcriptional regulator</fullName>
    </submittedName>
</protein>
<dbReference type="Gene3D" id="1.10.10.60">
    <property type="entry name" value="Homeodomain-like"/>
    <property type="match status" value="1"/>
</dbReference>
<evidence type="ECO:0000313" key="5">
    <source>
        <dbReference type="EMBL" id="MBO8480069.1"/>
    </source>
</evidence>
<dbReference type="InterPro" id="IPR037923">
    <property type="entry name" value="HTH-like"/>
</dbReference>
<dbReference type="GO" id="GO:0003700">
    <property type="term" value="F:DNA-binding transcription factor activity"/>
    <property type="evidence" value="ECO:0007669"/>
    <property type="project" value="InterPro"/>
</dbReference>
<comment type="caution">
    <text evidence="5">The sequence shown here is derived from an EMBL/GenBank/DDBJ whole genome shotgun (WGS) entry which is preliminary data.</text>
</comment>
<dbReference type="PANTHER" id="PTHR43280:SF32">
    <property type="entry name" value="TRANSCRIPTIONAL REGULATORY PROTEIN"/>
    <property type="match status" value="1"/>
</dbReference>
<dbReference type="Proteomes" id="UP000823769">
    <property type="component" value="Unassembled WGS sequence"/>
</dbReference>
<feature type="domain" description="HTH araC/xylS-type" evidence="4">
    <location>
        <begin position="194"/>
        <end position="292"/>
    </location>
</feature>
<sequence length="292" mass="33542">MDRDKYLRLDMTDLFERGDRNAVRHFYLSGRDFDTKVLRGVHSFSFNGFFISLCISGSCSARISGRNYRISAGSLIIFYPDQLIEIQSSSPDLAWKSIIVSLDVILEFPSPVDIDIMTTALRKPVTMLDDGRMARLLEYYEFIGKQYSREAGAYREEISKTLLYALLLEICDMLRSAGDDAADIAKPRQEKLTDDFFRLMAKHFRTEHNVDFYAAKLHRTPKYLSGAIKRISGRSVAEWISSTLVNEIKMQLKVTDKTVLEISEELNFSSPSVMVQFFRHHTGITPLQYRKA</sequence>
<keyword evidence="1" id="KW-0805">Transcription regulation</keyword>
<evidence type="ECO:0000256" key="3">
    <source>
        <dbReference type="ARBA" id="ARBA00023163"/>
    </source>
</evidence>
<gene>
    <name evidence="5" type="ORF">IAB76_03025</name>
</gene>
<proteinExistence type="predicted"/>
<dbReference type="InterPro" id="IPR009057">
    <property type="entry name" value="Homeodomain-like_sf"/>
</dbReference>